<name>A0ACC2T5F0_9FUNG</name>
<gene>
    <name evidence="1" type="ORF">DSO57_1017516</name>
</gene>
<evidence type="ECO:0000313" key="2">
    <source>
        <dbReference type="Proteomes" id="UP001165960"/>
    </source>
</evidence>
<comment type="caution">
    <text evidence="1">The sequence shown here is derived from an EMBL/GenBank/DDBJ whole genome shotgun (WGS) entry which is preliminary data.</text>
</comment>
<evidence type="ECO:0000313" key="1">
    <source>
        <dbReference type="EMBL" id="KAJ9069542.1"/>
    </source>
</evidence>
<accession>A0ACC2T5F0</accession>
<sequence length="209" mass="24394">MVTLTIAQCLLIPFPREPFAQGEIGIHTTGLYEANTPMLLRSDTHWQTNMNFTSYFLTLPGKAIDSLKNKHNQSRLGLSMVYDWRGGITVFEAINCFENERCTIIVKWNGQLWTSKTSKEWIKRPSFQISHQEETNYTYTSHTKIELTHTFNGPMTKRIYFNQLKILIRASQMQFVYIRKIPIYFWLNCSHLSPMYGVFGISSDQLLHV</sequence>
<protein>
    <submittedName>
        <fullName evidence="1">Uncharacterized protein</fullName>
    </submittedName>
</protein>
<dbReference type="EMBL" id="QTSX02003624">
    <property type="protein sequence ID" value="KAJ9069542.1"/>
    <property type="molecule type" value="Genomic_DNA"/>
</dbReference>
<reference evidence="1" key="1">
    <citation type="submission" date="2022-04" db="EMBL/GenBank/DDBJ databases">
        <title>Genome of the entomopathogenic fungus Entomophthora muscae.</title>
        <authorList>
            <person name="Elya C."/>
            <person name="Lovett B.R."/>
            <person name="Lee E."/>
            <person name="Macias A.M."/>
            <person name="Hajek A.E."/>
            <person name="De Bivort B.L."/>
            <person name="Kasson M.T."/>
            <person name="De Fine Licht H.H."/>
            <person name="Stajich J.E."/>
        </authorList>
    </citation>
    <scope>NUCLEOTIDE SEQUENCE</scope>
    <source>
        <strain evidence="1">Berkeley</strain>
    </source>
</reference>
<keyword evidence="2" id="KW-1185">Reference proteome</keyword>
<proteinExistence type="predicted"/>
<organism evidence="1 2">
    <name type="scientific">Entomophthora muscae</name>
    <dbReference type="NCBI Taxonomy" id="34485"/>
    <lineage>
        <taxon>Eukaryota</taxon>
        <taxon>Fungi</taxon>
        <taxon>Fungi incertae sedis</taxon>
        <taxon>Zoopagomycota</taxon>
        <taxon>Entomophthoromycotina</taxon>
        <taxon>Entomophthoromycetes</taxon>
        <taxon>Entomophthorales</taxon>
        <taxon>Entomophthoraceae</taxon>
        <taxon>Entomophthora</taxon>
    </lineage>
</organism>
<dbReference type="Proteomes" id="UP001165960">
    <property type="component" value="Unassembled WGS sequence"/>
</dbReference>